<dbReference type="PANTHER" id="PTHR42898:SF6">
    <property type="entry name" value="NADP-DEPENDENT MANNITOL DEHYDROGENASE"/>
    <property type="match status" value="1"/>
</dbReference>
<dbReference type="AlphaFoldDB" id="A0A344TDX8"/>
<dbReference type="NCBIfam" id="NF006693">
    <property type="entry name" value="PRK09242.1"/>
    <property type="match status" value="1"/>
</dbReference>
<dbReference type="OrthoDB" id="9804104at2"/>
<gene>
    <name evidence="3" type="ORF">DR864_03405</name>
</gene>
<dbReference type="Proteomes" id="UP000251993">
    <property type="component" value="Chromosome"/>
</dbReference>
<dbReference type="PANTHER" id="PTHR42898">
    <property type="entry name" value="TROPINONE REDUCTASE"/>
    <property type="match status" value="1"/>
</dbReference>
<proteinExistence type="inferred from homology"/>
<accession>A0A344TDX8</accession>
<dbReference type="KEGG" id="run:DR864_03405"/>
<keyword evidence="4" id="KW-1185">Reference proteome</keyword>
<dbReference type="PROSITE" id="PS00061">
    <property type="entry name" value="ADH_SHORT"/>
    <property type="match status" value="1"/>
</dbReference>
<evidence type="ECO:0000256" key="1">
    <source>
        <dbReference type="ARBA" id="ARBA00006484"/>
    </source>
</evidence>
<dbReference type="GO" id="GO:0016491">
    <property type="term" value="F:oxidoreductase activity"/>
    <property type="evidence" value="ECO:0007669"/>
    <property type="project" value="UniProtKB-KW"/>
</dbReference>
<comment type="similarity">
    <text evidence="1">Belongs to the short-chain dehydrogenases/reductases (SDR) family.</text>
</comment>
<dbReference type="SUPFAM" id="SSF51735">
    <property type="entry name" value="NAD(P)-binding Rossmann-fold domains"/>
    <property type="match status" value="1"/>
</dbReference>
<dbReference type="NCBIfam" id="NF005559">
    <property type="entry name" value="PRK07231.1"/>
    <property type="match status" value="1"/>
</dbReference>
<dbReference type="InterPro" id="IPR020904">
    <property type="entry name" value="Sc_DH/Rdtase_CS"/>
</dbReference>
<keyword evidence="2" id="KW-0560">Oxidoreductase</keyword>
<dbReference type="PRINTS" id="PR00081">
    <property type="entry name" value="GDHRDH"/>
</dbReference>
<dbReference type="EMBL" id="CP030850">
    <property type="protein sequence ID" value="AXE16849.1"/>
    <property type="molecule type" value="Genomic_DNA"/>
</dbReference>
<dbReference type="RefSeq" id="WP_114065636.1">
    <property type="nucleotide sequence ID" value="NZ_CP030850.1"/>
</dbReference>
<evidence type="ECO:0000256" key="2">
    <source>
        <dbReference type="ARBA" id="ARBA00023002"/>
    </source>
</evidence>
<evidence type="ECO:0000313" key="4">
    <source>
        <dbReference type="Proteomes" id="UP000251993"/>
    </source>
</evidence>
<dbReference type="PRINTS" id="PR00080">
    <property type="entry name" value="SDRFAMILY"/>
</dbReference>
<dbReference type="Gene3D" id="3.40.50.720">
    <property type="entry name" value="NAD(P)-binding Rossmann-like Domain"/>
    <property type="match status" value="1"/>
</dbReference>
<dbReference type="InterPro" id="IPR045000">
    <property type="entry name" value="TR"/>
</dbReference>
<dbReference type="Pfam" id="PF13561">
    <property type="entry name" value="adh_short_C2"/>
    <property type="match status" value="1"/>
</dbReference>
<name>A0A344TDX8_9BACT</name>
<organism evidence="3 4">
    <name type="scientific">Runella rosea</name>
    <dbReference type="NCBI Taxonomy" id="2259595"/>
    <lineage>
        <taxon>Bacteria</taxon>
        <taxon>Pseudomonadati</taxon>
        <taxon>Bacteroidota</taxon>
        <taxon>Cytophagia</taxon>
        <taxon>Cytophagales</taxon>
        <taxon>Spirosomataceae</taxon>
        <taxon>Runella</taxon>
    </lineage>
</organism>
<reference evidence="3 4" key="1">
    <citation type="submission" date="2018-07" db="EMBL/GenBank/DDBJ databases">
        <title>Genome sequencing of Runella.</title>
        <authorList>
            <person name="Baek M.-G."/>
            <person name="Yi H."/>
        </authorList>
    </citation>
    <scope>NUCLEOTIDE SEQUENCE [LARGE SCALE GENOMIC DNA]</scope>
    <source>
        <strain evidence="3 4">HYN0085</strain>
    </source>
</reference>
<sequence>MLPKWDLAGKVALVTGGTKGIGRATTQTLLQLGAEVIIVARNVDDIERQLADYQANDLKATGFVADLSDHETIPELVKHISLRWGKLDILVNNVGTNIRKPTTSYTTDEFNVIISTNLTSAFSLSQALYPLLKNAQGCIVNVTSVAGLTSLKSGSIYGMTKAALNQLTRNLACEWASDGIRVNAVAPWYIETPLTESVLSNKESLDYILSRTPMKRVGQPEEVASAIAFLCLPAASYITGNIVTVDGGFAVYGF</sequence>
<dbReference type="FunFam" id="3.40.50.720:FF:000084">
    <property type="entry name" value="Short-chain dehydrogenase reductase"/>
    <property type="match status" value="1"/>
</dbReference>
<dbReference type="InterPro" id="IPR036291">
    <property type="entry name" value="NAD(P)-bd_dom_sf"/>
</dbReference>
<protein>
    <submittedName>
        <fullName evidence="3">Tropinone reductase-like SDR family oxidoreductase</fullName>
    </submittedName>
</protein>
<evidence type="ECO:0000313" key="3">
    <source>
        <dbReference type="EMBL" id="AXE16849.1"/>
    </source>
</evidence>
<dbReference type="InterPro" id="IPR002347">
    <property type="entry name" value="SDR_fam"/>
</dbReference>